<keyword evidence="2" id="KW-1185">Reference proteome</keyword>
<proteinExistence type="predicted"/>
<organism evidence="1 2">
    <name type="scientific">Streptomyces daghestanicus</name>
    <dbReference type="NCBI Taxonomy" id="66885"/>
    <lineage>
        <taxon>Bacteria</taxon>
        <taxon>Bacillati</taxon>
        <taxon>Actinomycetota</taxon>
        <taxon>Actinomycetes</taxon>
        <taxon>Kitasatosporales</taxon>
        <taxon>Streptomycetaceae</taxon>
        <taxon>Streptomyces</taxon>
    </lineage>
</organism>
<reference evidence="1" key="1">
    <citation type="submission" date="2024-05" db="EMBL/GenBank/DDBJ databases">
        <title>Whole genome shotgun sequence of Streptomyces daghestanicus NBRC 12762.</title>
        <authorList>
            <person name="Komaki H."/>
            <person name="Tamura T."/>
        </authorList>
    </citation>
    <scope>NUCLEOTIDE SEQUENCE</scope>
    <source>
        <strain evidence="1">NBRC 12762</strain>
    </source>
</reference>
<comment type="caution">
    <text evidence="1">The sequence shown here is derived from an EMBL/GenBank/DDBJ whole genome shotgun (WGS) entry which is preliminary data.</text>
</comment>
<protein>
    <submittedName>
        <fullName evidence="1">Uncharacterized protein</fullName>
    </submittedName>
</protein>
<gene>
    <name evidence="1" type="ORF">Sdagh_25670</name>
</gene>
<dbReference type="Proteomes" id="UP001052655">
    <property type="component" value="Unassembled WGS sequence"/>
</dbReference>
<name>A0ABQ3Q0M9_9ACTN</name>
<accession>A0ABQ3Q0M9</accession>
<evidence type="ECO:0000313" key="1">
    <source>
        <dbReference type="EMBL" id="GHI30837.1"/>
    </source>
</evidence>
<dbReference type="RefSeq" id="WP_226535084.1">
    <property type="nucleotide sequence ID" value="NZ_BMTC01000012.1"/>
</dbReference>
<evidence type="ECO:0000313" key="2">
    <source>
        <dbReference type="Proteomes" id="UP001052655"/>
    </source>
</evidence>
<sequence>MRYTVTYAGDTAHTAATASDTVTVSRATPALTLNNNGKVYAHGTDVAFAAHLGTTYKNRSVEIWADPFGADKPKKLVKTGKVNKSGNLWATLMSRDTTLTAVFKGDARYAPRTVKATAYAKVKVSTTLTKYYKTGKIGSTTYYYFHRNADVIATTTMTYHEGRKHRLQAQVHSGGKWYDSGAEYVALGAGGKSVVSLGHAGQSGIRARVRSSYVNGTSGDTVNSTTHGAWKYFCFSS</sequence>
<dbReference type="EMBL" id="BNDX01000008">
    <property type="protein sequence ID" value="GHI30837.1"/>
    <property type="molecule type" value="Genomic_DNA"/>
</dbReference>